<organism evidence="2 3">
    <name type="scientific">Amycolatopsis xylanica</name>
    <dbReference type="NCBI Taxonomy" id="589385"/>
    <lineage>
        <taxon>Bacteria</taxon>
        <taxon>Bacillati</taxon>
        <taxon>Actinomycetota</taxon>
        <taxon>Actinomycetes</taxon>
        <taxon>Pseudonocardiales</taxon>
        <taxon>Pseudonocardiaceae</taxon>
        <taxon>Amycolatopsis</taxon>
    </lineage>
</organism>
<keyword evidence="1" id="KW-1133">Transmembrane helix</keyword>
<name>A0A1H2ZV85_9PSEU</name>
<dbReference type="EMBL" id="FNON01000002">
    <property type="protein sequence ID" value="SDX21171.1"/>
    <property type="molecule type" value="Genomic_DNA"/>
</dbReference>
<dbReference type="AlphaFoldDB" id="A0A1H2ZV85"/>
<dbReference type="RefSeq" id="WP_091288531.1">
    <property type="nucleotide sequence ID" value="NZ_FNON01000002.1"/>
</dbReference>
<keyword evidence="1" id="KW-0472">Membrane</keyword>
<evidence type="ECO:0008006" key="4">
    <source>
        <dbReference type="Google" id="ProtNLM"/>
    </source>
</evidence>
<dbReference type="STRING" id="589385.SAMN05421504_102676"/>
<protein>
    <recommendedName>
        <fullName evidence="4">DUF4878 domain-containing protein</fullName>
    </recommendedName>
</protein>
<evidence type="ECO:0000313" key="3">
    <source>
        <dbReference type="Proteomes" id="UP000199515"/>
    </source>
</evidence>
<dbReference type="Proteomes" id="UP000199515">
    <property type="component" value="Unassembled WGS sequence"/>
</dbReference>
<accession>A0A1H2ZV85</accession>
<feature type="transmembrane region" description="Helical" evidence="1">
    <location>
        <begin position="20"/>
        <end position="43"/>
    </location>
</feature>
<gene>
    <name evidence="2" type="ORF">SAMN05421504_102676</name>
</gene>
<keyword evidence="3" id="KW-1185">Reference proteome</keyword>
<evidence type="ECO:0000313" key="2">
    <source>
        <dbReference type="EMBL" id="SDX21171.1"/>
    </source>
</evidence>
<sequence length="166" mass="17534">MTYPGWQYAPPPPPPKPKRTGLWVGLTFAAAVLLALLITGFVAPGFFLGKNKLDPAAGPSKTAQEIVDGLNHQDKASLTGLKCADAVSNVDSAVRAVDKVDSASVDGAVVKVSETEYRSTMQVSSQGSTNPFVNTIVSENEHWCWKNISNGDSSDSPRSPTTTKSA</sequence>
<keyword evidence="1" id="KW-0812">Transmembrane</keyword>
<dbReference type="OrthoDB" id="3638496at2"/>
<proteinExistence type="predicted"/>
<evidence type="ECO:0000256" key="1">
    <source>
        <dbReference type="SAM" id="Phobius"/>
    </source>
</evidence>
<reference evidence="2 3" key="1">
    <citation type="submission" date="2016-10" db="EMBL/GenBank/DDBJ databases">
        <authorList>
            <person name="de Groot N.N."/>
        </authorList>
    </citation>
    <scope>NUCLEOTIDE SEQUENCE [LARGE SCALE GENOMIC DNA]</scope>
    <source>
        <strain evidence="2 3">CPCC 202699</strain>
    </source>
</reference>